<evidence type="ECO:0000256" key="5">
    <source>
        <dbReference type="ARBA" id="ARBA00023157"/>
    </source>
</evidence>
<dbReference type="InterPro" id="IPR014755">
    <property type="entry name" value="Cu-Rt/internalin_Ig-like"/>
</dbReference>
<dbReference type="GO" id="GO:0046872">
    <property type="term" value="F:metal ion binding"/>
    <property type="evidence" value="ECO:0007669"/>
    <property type="project" value="UniProtKB-KW"/>
</dbReference>
<comment type="caution">
    <text evidence="7">The sequence shown here is derived from an EMBL/GenBank/DDBJ whole genome shotgun (WGS) entry which is preliminary data.</text>
</comment>
<dbReference type="Gene3D" id="2.60.40.1220">
    <property type="match status" value="1"/>
</dbReference>
<keyword evidence="2" id="KW-0479">Metal-binding</keyword>
<evidence type="ECO:0000313" key="8">
    <source>
        <dbReference type="Proteomes" id="UP000179243"/>
    </source>
</evidence>
<sequence>MKHILLLVCMAYQAYGLTVDMDPVPRIVLRAGDYQYFLIHLSNASSSCTGTVSFTNLPPGLSSMPQSQDFTLSPGASQDLSFKVSSSTWAPPAVIRPTVTASGGEQVNFPDSLKTYVLTDSFFIDSVGAATRRSLKNTPLFPTGLLAYYSGGDGNDGYRYNSSVGYAAFWNEGIWIHNGGVKGKCVFGHNGLAYPRHHWSKIGMETLNNISHRRGTILFWTRKQLQQSGEINYAPGFTGDPSTTWQIGPNDMRGSSGEGMFGYSWSPQQVYSNWYLHQGTTVYKSGSNSFVGLRRYKSAAGLTSGFLEATYLAMRGDIYSVQALFDRPDEWQHVAVAWDAESAKLEIYVNGVLQSGTVKKNGVPSTDTIWYGAPFDVGVFCNITMAFVQVSDEGGCNTTDRDELYIYNRALSAQEIQANMQASMGGPVPVPSIYPHGRQFYDSLAVQVRSVWTNATIRYTIDGSDPTLASPVYAGPIVLTASALLKVRSFLTGFAQSAVDSAYFECLGPDVVRPAVYTAVSINNSSEIMVIFTKPVDSLSAINPAHYALSGGIGVTNVTLDNDRQTARLATNAAVTSATMISVQNVNDATHSGLGMDPLVDSLVRVKSLPGLVGYWNFDVLSGYTVKDLSPSRVNGMVFSDIYREATYAPGKKGQGLLFGGDDFYDVTEYAVEGRQVNSSQPLNLEAGTVAFWFKAASSMNTGVGYLVSKSYAYNLRIYHGTLYVGHANATVSTNTQVVDGAWHHCAISFSNHVSNGTAVYVDGALISTITASFLNNSGTGVGFGVGGGGYGQPEFFSGTMDEIMVFNRPLNRAEVLSLYNDSTELGMTAAENAATGACVASIAAAPNPFNPSTHIFVRDMPGAAEHMRIAPMVKIYSISGRLVTTLTQHTILGTQYVYIWDAKNMPSGVYVVKADVGNKAMARLVTLIR</sequence>
<dbReference type="PANTHER" id="PTHR19277:SF125">
    <property type="entry name" value="B6"/>
    <property type="match status" value="1"/>
</dbReference>
<keyword evidence="4" id="KW-0106">Calcium</keyword>
<keyword evidence="5" id="KW-1015">Disulfide bond</keyword>
<reference evidence="7 8" key="1">
    <citation type="journal article" date="2016" name="Nat. Commun.">
        <title>Thousands of microbial genomes shed light on interconnected biogeochemical processes in an aquifer system.</title>
        <authorList>
            <person name="Anantharaman K."/>
            <person name="Brown C.T."/>
            <person name="Hug L.A."/>
            <person name="Sharon I."/>
            <person name="Castelle C.J."/>
            <person name="Probst A.J."/>
            <person name="Thomas B.C."/>
            <person name="Singh A."/>
            <person name="Wilkins M.J."/>
            <person name="Karaoz U."/>
            <person name="Brodie E.L."/>
            <person name="Williams K.H."/>
            <person name="Hubbard S.S."/>
            <person name="Banfield J.F."/>
        </authorList>
    </citation>
    <scope>NUCLEOTIDE SEQUENCE [LARGE SCALE GENOMIC DNA]</scope>
</reference>
<evidence type="ECO:0000256" key="4">
    <source>
        <dbReference type="ARBA" id="ARBA00022837"/>
    </source>
</evidence>
<dbReference type="SUPFAM" id="SSF49899">
    <property type="entry name" value="Concanavalin A-like lectins/glucanases"/>
    <property type="match status" value="2"/>
</dbReference>
<accession>A0A1F7FJC6</accession>
<dbReference type="Gene3D" id="2.60.120.200">
    <property type="match status" value="2"/>
</dbReference>
<evidence type="ECO:0000256" key="1">
    <source>
        <dbReference type="ARBA" id="ARBA00001913"/>
    </source>
</evidence>
<keyword evidence="3" id="KW-0732">Signal</keyword>
<dbReference type="InterPro" id="IPR051360">
    <property type="entry name" value="Neuronal_Pentraxin_Related"/>
</dbReference>
<comment type="cofactor">
    <cofactor evidence="1">
        <name>Ca(2+)</name>
        <dbReference type="ChEBI" id="CHEBI:29108"/>
    </cofactor>
</comment>
<name>A0A1F7FJC6_UNCRA</name>
<dbReference type="InterPro" id="IPR059177">
    <property type="entry name" value="GH29D-like_dom"/>
</dbReference>
<dbReference type="InterPro" id="IPR013320">
    <property type="entry name" value="ConA-like_dom_sf"/>
</dbReference>
<evidence type="ECO:0000256" key="2">
    <source>
        <dbReference type="ARBA" id="ARBA00022723"/>
    </source>
</evidence>
<dbReference type="Proteomes" id="UP000179243">
    <property type="component" value="Unassembled WGS sequence"/>
</dbReference>
<evidence type="ECO:0000313" key="7">
    <source>
        <dbReference type="EMBL" id="OGK06834.1"/>
    </source>
</evidence>
<gene>
    <name evidence="7" type="ORF">A2519_02905</name>
</gene>
<dbReference type="EMBL" id="MFYX01000019">
    <property type="protein sequence ID" value="OGK06834.1"/>
    <property type="molecule type" value="Genomic_DNA"/>
</dbReference>
<protein>
    <recommendedName>
        <fullName evidence="6">GH29D-like beta-sandwich domain-containing protein</fullName>
    </recommendedName>
</protein>
<dbReference type="PANTHER" id="PTHR19277">
    <property type="entry name" value="PENTRAXIN"/>
    <property type="match status" value="1"/>
</dbReference>
<evidence type="ECO:0000259" key="6">
    <source>
        <dbReference type="Pfam" id="PF13290"/>
    </source>
</evidence>
<dbReference type="Pfam" id="PF13290">
    <property type="entry name" value="CHB_HEX_C_1"/>
    <property type="match status" value="1"/>
</dbReference>
<proteinExistence type="predicted"/>
<feature type="domain" description="GH29D-like beta-sandwich" evidence="6">
    <location>
        <begin position="439"/>
        <end position="499"/>
    </location>
</feature>
<dbReference type="AlphaFoldDB" id="A0A1F7FJC6"/>
<evidence type="ECO:0000256" key="3">
    <source>
        <dbReference type="ARBA" id="ARBA00022729"/>
    </source>
</evidence>
<dbReference type="Pfam" id="PF13385">
    <property type="entry name" value="Laminin_G_3"/>
    <property type="match status" value="1"/>
</dbReference>
<organism evidence="7 8">
    <name type="scientific">Candidatus Raymondbacteria bacterium RIFOXYD12_FULL_49_13</name>
    <dbReference type="NCBI Taxonomy" id="1817890"/>
    <lineage>
        <taxon>Bacteria</taxon>
        <taxon>Raymondiibacteriota</taxon>
    </lineage>
</organism>